<sequence length="52" mass="5405">MQLQSSAAAQTALLQQQFNAMQTQVAQLQSVGQYLTAFFNSGSSSSSSSTSG</sequence>
<protein>
    <submittedName>
        <fullName evidence="1">Uncharacterized protein</fullName>
    </submittedName>
</protein>
<name>A0A1J5Q180_9ZZZZ</name>
<gene>
    <name evidence="1" type="ORF">GALL_445880</name>
</gene>
<organism evidence="1">
    <name type="scientific">mine drainage metagenome</name>
    <dbReference type="NCBI Taxonomy" id="410659"/>
    <lineage>
        <taxon>unclassified sequences</taxon>
        <taxon>metagenomes</taxon>
        <taxon>ecological metagenomes</taxon>
    </lineage>
</organism>
<reference evidence="1" key="1">
    <citation type="submission" date="2016-10" db="EMBL/GenBank/DDBJ databases">
        <title>Sequence of Gallionella enrichment culture.</title>
        <authorList>
            <person name="Poehlein A."/>
            <person name="Muehling M."/>
            <person name="Daniel R."/>
        </authorList>
    </citation>
    <scope>NUCLEOTIDE SEQUENCE</scope>
</reference>
<accession>A0A1J5Q180</accession>
<proteinExistence type="predicted"/>
<dbReference type="EMBL" id="MLJW01002740">
    <property type="protein sequence ID" value="OIQ73775.1"/>
    <property type="molecule type" value="Genomic_DNA"/>
</dbReference>
<comment type="caution">
    <text evidence="1">The sequence shown here is derived from an EMBL/GenBank/DDBJ whole genome shotgun (WGS) entry which is preliminary data.</text>
</comment>
<dbReference type="AlphaFoldDB" id="A0A1J5Q180"/>
<evidence type="ECO:0000313" key="1">
    <source>
        <dbReference type="EMBL" id="OIQ73775.1"/>
    </source>
</evidence>